<sequence length="145" mass="15396">MGYAIVAIAMLMMLVTNSITSVDTSEQQTQQANAAAELLADDMLRTASMVNDWRYSHSLPEGGLSLSQFSFSPAPDTRIRAAISGGRLWVWTPEQPGLRPALNRLSSGSALVLSVTGGHLLMADGSDMNLSLPAGVSEGNIVYLN</sequence>
<evidence type="ECO:0000256" key="1">
    <source>
        <dbReference type="SAM" id="SignalP"/>
    </source>
</evidence>
<reference evidence="2" key="1">
    <citation type="submission" date="2019-07" db="EMBL/GenBank/DDBJ databases">
        <authorList>
            <consortium name="PulseNet: The National Subtyping Network for Foodborne Disease Surveillance"/>
            <person name="Tarr C.L."/>
            <person name="Trees E."/>
            <person name="Katz L.S."/>
            <person name="Carleton-Romer H.A."/>
            <person name="Stroika S."/>
            <person name="Kucerova Z."/>
            <person name="Roache K.F."/>
            <person name="Sabol A.L."/>
            <person name="Besser J."/>
            <person name="Gerner-Smidt P."/>
        </authorList>
    </citation>
    <scope>NUCLEOTIDE SEQUENCE</scope>
    <source>
        <strain evidence="2">PNUSAS081329</strain>
    </source>
</reference>
<dbReference type="Gene3D" id="3.30.450.360">
    <property type="match status" value="1"/>
</dbReference>
<dbReference type="InterPro" id="IPR009987">
    <property type="entry name" value="IM_PilM"/>
</dbReference>
<feature type="chain" id="PRO_5026158794" evidence="1">
    <location>
        <begin position="22"/>
        <end position="145"/>
    </location>
</feature>
<name>A0A5Y2ZXR4_SALER</name>
<protein>
    <submittedName>
        <fullName evidence="2">PilM family protein</fullName>
    </submittedName>
</protein>
<dbReference type="EMBL" id="AAIPPN010000005">
    <property type="protein sequence ID" value="ECG8066748.1"/>
    <property type="molecule type" value="Genomic_DNA"/>
</dbReference>
<comment type="caution">
    <text evidence="2">The sequence shown here is derived from an EMBL/GenBank/DDBJ whole genome shotgun (WGS) entry which is preliminary data.</text>
</comment>
<dbReference type="Pfam" id="PF07419">
    <property type="entry name" value="PilM"/>
    <property type="match status" value="1"/>
</dbReference>
<dbReference type="AlphaFoldDB" id="A0A5Y2ZXR4"/>
<organism evidence="2">
    <name type="scientific">Salmonella enterica</name>
    <name type="common">Salmonella choleraesuis</name>
    <dbReference type="NCBI Taxonomy" id="28901"/>
    <lineage>
        <taxon>Bacteria</taxon>
        <taxon>Pseudomonadati</taxon>
        <taxon>Pseudomonadota</taxon>
        <taxon>Gammaproteobacteria</taxon>
        <taxon>Enterobacterales</taxon>
        <taxon>Enterobacteriaceae</taxon>
        <taxon>Salmonella</taxon>
    </lineage>
</organism>
<proteinExistence type="predicted"/>
<gene>
    <name evidence="2" type="ORF">FNG02_14820</name>
</gene>
<evidence type="ECO:0000313" key="2">
    <source>
        <dbReference type="EMBL" id="ECG8066748.1"/>
    </source>
</evidence>
<accession>A0A5Y2ZXR4</accession>
<feature type="signal peptide" evidence="1">
    <location>
        <begin position="1"/>
        <end position="21"/>
    </location>
</feature>
<keyword evidence="1" id="KW-0732">Signal</keyword>